<dbReference type="OrthoDB" id="6220758at2759"/>
<proteinExistence type="inferred from homology"/>
<gene>
    <name evidence="3" type="ORF">EIN_269610</name>
</gene>
<dbReference type="KEGG" id="eiv:EIN_269610"/>
<dbReference type="GeneID" id="14890058"/>
<comment type="function">
    <text evidence="1">Actins are highly conserved proteins that are involved in various types of cell motility and are ubiquitously expressed in all eukaryotic cells. Multiple isoforms are involved in various cellular functions such as cytoskeleton structure, cell mobility, chromosome movement and muscle contraction.</text>
</comment>
<dbReference type="InterPro" id="IPR043129">
    <property type="entry name" value="ATPase_NBD"/>
</dbReference>
<keyword evidence="4" id="KW-1185">Reference proteome</keyword>
<protein>
    <submittedName>
        <fullName evidence="3">Actin, putative</fullName>
    </submittedName>
</protein>
<dbReference type="SMART" id="SM00268">
    <property type="entry name" value="ACTIN"/>
    <property type="match status" value="1"/>
</dbReference>
<dbReference type="InterPro" id="IPR004000">
    <property type="entry name" value="Actin"/>
</dbReference>
<reference evidence="3 4" key="1">
    <citation type="submission" date="2012-10" db="EMBL/GenBank/DDBJ databases">
        <authorList>
            <person name="Zafar N."/>
            <person name="Inman J."/>
            <person name="Hall N."/>
            <person name="Lorenzi H."/>
            <person name="Caler E."/>
        </authorList>
    </citation>
    <scope>NUCLEOTIDE SEQUENCE [LARGE SCALE GENOMIC DNA]</scope>
    <source>
        <strain evidence="3 4">IP1</strain>
    </source>
</reference>
<evidence type="ECO:0000313" key="3">
    <source>
        <dbReference type="EMBL" id="ELP91125.1"/>
    </source>
</evidence>
<comment type="similarity">
    <text evidence="2">Belongs to the actin family.</text>
</comment>
<dbReference type="VEuPathDB" id="AmoebaDB:EIN_269610"/>
<dbReference type="Gene3D" id="3.90.640.10">
    <property type="entry name" value="Actin, Chain A, domain 4"/>
    <property type="match status" value="1"/>
</dbReference>
<dbReference type="Proteomes" id="UP000014680">
    <property type="component" value="Unassembled WGS sequence"/>
</dbReference>
<dbReference type="Gene3D" id="3.30.420.40">
    <property type="match status" value="2"/>
</dbReference>
<dbReference type="PANTHER" id="PTHR11937">
    <property type="entry name" value="ACTIN"/>
    <property type="match status" value="1"/>
</dbReference>
<dbReference type="FunFam" id="3.90.640.10:FF:000007">
    <property type="entry name" value="Actin like 7B"/>
    <property type="match status" value="1"/>
</dbReference>
<sequence>MGCGIGSHENYYIGNETNERHEKLFLKCPVERGIVNNYDDFERYVHNCIKKYFEVDSENLPILLTESVNTTTESRQRICQIAIKTFNFPLFCLVSQPVLSLLSTGKSTGFCVESGHGVSQFVPIFEGSKVQMGVSCSELAGKDVRDSIEKIVNEKGFTFEDFTEKETLDEIKATCCYVAQDFEAEKKKDAKELEKIYKLPDGREIKLGAERFECTEQLFIPENYGKEINGIALQTYDYLMHVYPDVRNQLYGNIVLAGGNTMMPGFVGRFKSEFTKFTPVSAKINVTAPENRDHAACIGGAIFASLSTFESACVSKEKYDETGPSIINRICP</sequence>
<dbReference type="PRINTS" id="PR00190">
    <property type="entry name" value="ACTIN"/>
</dbReference>
<dbReference type="Pfam" id="PF00022">
    <property type="entry name" value="Actin"/>
    <property type="match status" value="1"/>
</dbReference>
<evidence type="ECO:0000313" key="4">
    <source>
        <dbReference type="Proteomes" id="UP000014680"/>
    </source>
</evidence>
<dbReference type="EMBL" id="KB206479">
    <property type="protein sequence ID" value="ELP91125.1"/>
    <property type="molecule type" value="Genomic_DNA"/>
</dbReference>
<dbReference type="RefSeq" id="XP_004257896.1">
    <property type="nucleotide sequence ID" value="XM_004257848.1"/>
</dbReference>
<evidence type="ECO:0000256" key="2">
    <source>
        <dbReference type="RuleBase" id="RU000487"/>
    </source>
</evidence>
<organism evidence="3 4">
    <name type="scientific">Entamoeba invadens IP1</name>
    <dbReference type="NCBI Taxonomy" id="370355"/>
    <lineage>
        <taxon>Eukaryota</taxon>
        <taxon>Amoebozoa</taxon>
        <taxon>Evosea</taxon>
        <taxon>Archamoebae</taxon>
        <taxon>Mastigamoebida</taxon>
        <taxon>Entamoebidae</taxon>
        <taxon>Entamoeba</taxon>
    </lineage>
</organism>
<dbReference type="AlphaFoldDB" id="A0A0A1UE94"/>
<evidence type="ECO:0000256" key="1">
    <source>
        <dbReference type="ARBA" id="ARBA00025474"/>
    </source>
</evidence>
<accession>A0A0A1UE94</accession>
<name>A0A0A1UE94_ENTIV</name>
<dbReference type="SUPFAM" id="SSF53067">
    <property type="entry name" value="Actin-like ATPase domain"/>
    <property type="match status" value="2"/>
</dbReference>